<accession>A0A9W7A3Y1</accession>
<keyword evidence="1" id="KW-0732">Signal</keyword>
<sequence length="333" mass="37444">MIFSDPTRPLLIALFLQFVLDATPFHIKPRLTSQLPQALHSDLDNFAYIDSIFPPDDVESRNSISRKDGYWRYVQTNKPPPLEYTYGEFELSAFLRVVDCALSHLPPQKPQQDVTLTDLGSGAGRLVQTASLCYSFRLCRGVEILPSLHEYAVELSSSLNPPFPRSPTSFHCGSWNDKFLYLGDSDIVFVYSSCLGDDQRKDLTASLGSQLQPGAIVITTEYPLSTPPSPSPSPCAFEFETLEVLNDVENELVGGTSTVYVHRIVKSGWTSSLESWMDANRPTPEELEAQKVLNNIKERTGGTDHFLFRVQFENNCKFHNLPDKIWNTNNNDT</sequence>
<evidence type="ECO:0000313" key="3">
    <source>
        <dbReference type="Proteomes" id="UP001162640"/>
    </source>
</evidence>
<dbReference type="InterPro" id="IPR029063">
    <property type="entry name" value="SAM-dependent_MTases_sf"/>
</dbReference>
<protein>
    <submittedName>
        <fullName evidence="2">Uncharacterized protein</fullName>
    </submittedName>
</protein>
<dbReference type="Proteomes" id="UP001162640">
    <property type="component" value="Unassembled WGS sequence"/>
</dbReference>
<name>A0A9W7A3Y1_9STRA</name>
<gene>
    <name evidence="2" type="ORF">TL16_g03769</name>
</gene>
<reference evidence="3" key="1">
    <citation type="journal article" date="2023" name="Commun. Biol.">
        <title>Genome analysis of Parmales, the sister group of diatoms, reveals the evolutionary specialization of diatoms from phago-mixotrophs to photoautotrophs.</title>
        <authorList>
            <person name="Ban H."/>
            <person name="Sato S."/>
            <person name="Yoshikawa S."/>
            <person name="Yamada K."/>
            <person name="Nakamura Y."/>
            <person name="Ichinomiya M."/>
            <person name="Sato N."/>
            <person name="Blanc-Mathieu R."/>
            <person name="Endo H."/>
            <person name="Kuwata A."/>
            <person name="Ogata H."/>
        </authorList>
    </citation>
    <scope>NUCLEOTIDE SEQUENCE [LARGE SCALE GENOMIC DNA]</scope>
</reference>
<feature type="chain" id="PRO_5040753291" evidence="1">
    <location>
        <begin position="23"/>
        <end position="333"/>
    </location>
</feature>
<comment type="caution">
    <text evidence="2">The sequence shown here is derived from an EMBL/GenBank/DDBJ whole genome shotgun (WGS) entry which is preliminary data.</text>
</comment>
<dbReference type="EMBL" id="BLQM01000101">
    <property type="protein sequence ID" value="GMH63646.1"/>
    <property type="molecule type" value="Genomic_DNA"/>
</dbReference>
<organism evidence="2 3">
    <name type="scientific">Triparma laevis f. inornata</name>
    <dbReference type="NCBI Taxonomy" id="1714386"/>
    <lineage>
        <taxon>Eukaryota</taxon>
        <taxon>Sar</taxon>
        <taxon>Stramenopiles</taxon>
        <taxon>Ochrophyta</taxon>
        <taxon>Bolidophyceae</taxon>
        <taxon>Parmales</taxon>
        <taxon>Triparmaceae</taxon>
        <taxon>Triparma</taxon>
    </lineage>
</organism>
<proteinExistence type="predicted"/>
<dbReference type="Gene3D" id="3.40.50.150">
    <property type="entry name" value="Vaccinia Virus protein VP39"/>
    <property type="match status" value="1"/>
</dbReference>
<evidence type="ECO:0000256" key="1">
    <source>
        <dbReference type="SAM" id="SignalP"/>
    </source>
</evidence>
<dbReference type="SUPFAM" id="SSF53335">
    <property type="entry name" value="S-adenosyl-L-methionine-dependent methyltransferases"/>
    <property type="match status" value="1"/>
</dbReference>
<dbReference type="AlphaFoldDB" id="A0A9W7A3Y1"/>
<feature type="signal peptide" evidence="1">
    <location>
        <begin position="1"/>
        <end position="22"/>
    </location>
</feature>
<evidence type="ECO:0000313" key="2">
    <source>
        <dbReference type="EMBL" id="GMH63646.1"/>
    </source>
</evidence>